<proteinExistence type="inferred from homology"/>
<dbReference type="EMBL" id="CP001826">
    <property type="protein sequence ID" value="ACZ42903.1"/>
    <property type="molecule type" value="Genomic_DNA"/>
</dbReference>
<organism evidence="5 6">
    <name type="scientific">Thermobaculum terrenum (strain ATCC BAA-798 / CCMEE 7001 / YNP1)</name>
    <dbReference type="NCBI Taxonomy" id="525904"/>
    <lineage>
        <taxon>Bacteria</taxon>
        <taxon>Bacillati</taxon>
        <taxon>Chloroflexota</taxon>
        <taxon>Chloroflexia</taxon>
        <taxon>Candidatus Thermobaculales</taxon>
        <taxon>Candidatus Thermobaculaceae</taxon>
        <taxon>Thermobaculum</taxon>
    </lineage>
</organism>
<dbReference type="Pfam" id="PF01547">
    <property type="entry name" value="SBP_bac_1"/>
    <property type="match status" value="1"/>
</dbReference>
<dbReference type="PROSITE" id="PS51257">
    <property type="entry name" value="PROKAR_LIPOPROTEIN"/>
    <property type="match status" value="1"/>
</dbReference>
<keyword evidence="2" id="KW-0813">Transport</keyword>
<dbReference type="InterPro" id="IPR006059">
    <property type="entry name" value="SBP"/>
</dbReference>
<dbReference type="InterPro" id="IPR019546">
    <property type="entry name" value="TAT_signal_bac_arc"/>
</dbReference>
<dbReference type="InterPro" id="IPR006311">
    <property type="entry name" value="TAT_signal"/>
</dbReference>
<dbReference type="SUPFAM" id="SSF53850">
    <property type="entry name" value="Periplasmic binding protein-like II"/>
    <property type="match status" value="1"/>
</dbReference>
<feature type="signal peptide" evidence="4">
    <location>
        <begin position="1"/>
        <end position="26"/>
    </location>
</feature>
<dbReference type="Proteomes" id="UP000000323">
    <property type="component" value="Chromosome 2"/>
</dbReference>
<evidence type="ECO:0000256" key="1">
    <source>
        <dbReference type="ARBA" id="ARBA00008520"/>
    </source>
</evidence>
<sequence length="468" mass="51669">MPRGGKINRREFLRASALAAAGITLAACGANQATPTTAPGGGASPSPTGGGASPSPTAGTAGGGSTSGEAVRLRFMTWLDASGKALMDQAIKEFEQQHPNIQITQETVAGTGAATYPDVLKTGMAGGNPPDLFFMWGGSLAAPFIDANQVIRMEQYYKRYGWDKVLIPHAVQAIKRKGALYGVPIHYQGMGFWYRKDIFQKYGLQPPKTYQELEQICQKLKEHNIAALSMGGKYGWNVMRLLDYFIEMEAGPEKHDKLNRLEASWDDPAVVNAYKLLNKWASNGWIPEGFMAVTPDDARIPWFQGKAAMVFEGGWIIPVIKQQGQDITKYGYIVPPTGHKPERISAFPEQIMIAKASKHPDEAAEFINWFIQPSIQEKYYDISGSTATANVKLDPKKYPLVNEWNQVVATHEAYPPTDQAFYKELMDSYFRVQDAIIDGRMTPEQGAKEMQKAAEEWKARNPGKCGMC</sequence>
<comment type="similarity">
    <text evidence="1">Belongs to the bacterial solute-binding protein 1 family.</text>
</comment>
<feature type="compositionally biased region" description="Gly residues" evidence="3">
    <location>
        <begin position="39"/>
        <end position="52"/>
    </location>
</feature>
<name>D1CGN2_THET1</name>
<evidence type="ECO:0000256" key="3">
    <source>
        <dbReference type="SAM" id="MobiDB-lite"/>
    </source>
</evidence>
<dbReference type="NCBIfam" id="TIGR01409">
    <property type="entry name" value="TAT_signal_seq"/>
    <property type="match status" value="1"/>
</dbReference>
<dbReference type="STRING" id="525904.Tter_1999"/>
<reference evidence="6" key="1">
    <citation type="journal article" date="2010" name="Stand. Genomic Sci.">
        <title>Complete genome sequence of 'Thermobaculum terrenum' type strain (YNP1).</title>
        <authorList>
            <person name="Kiss H."/>
            <person name="Cleland D."/>
            <person name="Lapidus A."/>
            <person name="Lucas S."/>
            <person name="Glavina Del Rio T."/>
            <person name="Nolan M."/>
            <person name="Tice H."/>
            <person name="Han C."/>
            <person name="Goodwin L."/>
            <person name="Pitluck S."/>
            <person name="Liolios K."/>
            <person name="Ivanova N."/>
            <person name="Mavromatis K."/>
            <person name="Ovchinnikova G."/>
            <person name="Pati A."/>
            <person name="Chen A."/>
            <person name="Palaniappan K."/>
            <person name="Land M."/>
            <person name="Hauser L."/>
            <person name="Chang Y."/>
            <person name="Jeffries C."/>
            <person name="Lu M."/>
            <person name="Brettin T."/>
            <person name="Detter J."/>
            <person name="Goker M."/>
            <person name="Tindall B."/>
            <person name="Beck B."/>
            <person name="McDermott T."/>
            <person name="Woyke T."/>
            <person name="Bristow J."/>
            <person name="Eisen J."/>
            <person name="Markowitz V."/>
            <person name="Hugenholtz P."/>
            <person name="Kyrpides N."/>
            <person name="Klenk H."/>
            <person name="Cheng J."/>
        </authorList>
    </citation>
    <scope>NUCLEOTIDE SEQUENCE [LARGE SCALE GENOMIC DNA]</scope>
    <source>
        <strain evidence="6">ATCC BAA-798 / YNP1</strain>
    </source>
</reference>
<keyword evidence="4" id="KW-0732">Signal</keyword>
<evidence type="ECO:0000313" key="6">
    <source>
        <dbReference type="Proteomes" id="UP000000323"/>
    </source>
</evidence>
<feature type="region of interest" description="Disordered" evidence="3">
    <location>
        <begin position="36"/>
        <end position="66"/>
    </location>
</feature>
<dbReference type="eggNOG" id="COG1653">
    <property type="taxonomic scope" value="Bacteria"/>
</dbReference>
<dbReference type="PROSITE" id="PS51318">
    <property type="entry name" value="TAT"/>
    <property type="match status" value="1"/>
</dbReference>
<dbReference type="PANTHER" id="PTHR43649">
    <property type="entry name" value="ARABINOSE-BINDING PROTEIN-RELATED"/>
    <property type="match status" value="1"/>
</dbReference>
<dbReference type="Gene3D" id="3.40.190.10">
    <property type="entry name" value="Periplasmic binding protein-like II"/>
    <property type="match status" value="2"/>
</dbReference>
<gene>
    <name evidence="5" type="ordered locus">Tter_1999</name>
</gene>
<dbReference type="InterPro" id="IPR050490">
    <property type="entry name" value="Bact_solute-bd_prot1"/>
</dbReference>
<dbReference type="OrthoDB" id="94797at2"/>
<accession>D1CGN2</accession>
<dbReference type="RefSeq" id="WP_012875934.1">
    <property type="nucleotide sequence ID" value="NC_013526.1"/>
</dbReference>
<dbReference type="HOGENOM" id="CLU_031285_12_1_0"/>
<keyword evidence="6" id="KW-1185">Reference proteome</keyword>
<dbReference type="AlphaFoldDB" id="D1CGN2"/>
<dbReference type="PANTHER" id="PTHR43649:SF29">
    <property type="entry name" value="OSMOPROTECTIVE COMPOUNDS-BINDING PROTEIN GGTB"/>
    <property type="match status" value="1"/>
</dbReference>
<feature type="chain" id="PRO_5003022029" evidence="4">
    <location>
        <begin position="27"/>
        <end position="468"/>
    </location>
</feature>
<dbReference type="KEGG" id="ttr:Tter_1999"/>
<evidence type="ECO:0000256" key="2">
    <source>
        <dbReference type="ARBA" id="ARBA00022448"/>
    </source>
</evidence>
<evidence type="ECO:0000256" key="4">
    <source>
        <dbReference type="SAM" id="SignalP"/>
    </source>
</evidence>
<protein>
    <submittedName>
        <fullName evidence="5">Extracellular solute-binding protein family 1</fullName>
    </submittedName>
</protein>
<evidence type="ECO:0000313" key="5">
    <source>
        <dbReference type="EMBL" id="ACZ42903.1"/>
    </source>
</evidence>